<keyword evidence="7 10" id="KW-0808">Transferase</keyword>
<evidence type="ECO:0000256" key="8">
    <source>
        <dbReference type="ARBA" id="ARBA00023126"/>
    </source>
</evidence>
<dbReference type="HAMAP" id="MF_00492">
    <property type="entry name" value="Transaldolase_1"/>
    <property type="match status" value="1"/>
</dbReference>
<evidence type="ECO:0000256" key="7">
    <source>
        <dbReference type="ARBA" id="ARBA00022679"/>
    </source>
</evidence>
<comment type="subcellular location">
    <subcellularLocation>
        <location evidence="1">Cytoplasm</location>
    </subcellularLocation>
</comment>
<keyword evidence="9" id="KW-0704">Schiff base</keyword>
<dbReference type="PANTHER" id="PTHR10683:SF18">
    <property type="entry name" value="TRANSALDOLASE"/>
    <property type="match status" value="1"/>
</dbReference>
<name>A0A8C3L472_CHRPC</name>
<dbReference type="UniPathway" id="UPA00115">
    <property type="reaction ID" value="UER00414"/>
</dbReference>
<accession>A0A8C3L472</accession>
<dbReference type="Proteomes" id="UP000694543">
    <property type="component" value="Unplaced"/>
</dbReference>
<comment type="catalytic activity">
    <reaction evidence="10">
        <text>D-sedoheptulose 7-phosphate + D-glyceraldehyde 3-phosphate = D-erythrose 4-phosphate + beta-D-fructose 6-phosphate</text>
        <dbReference type="Rhea" id="RHEA:17053"/>
        <dbReference type="ChEBI" id="CHEBI:16897"/>
        <dbReference type="ChEBI" id="CHEBI:57483"/>
        <dbReference type="ChEBI" id="CHEBI:57634"/>
        <dbReference type="ChEBI" id="CHEBI:59776"/>
        <dbReference type="EC" id="2.2.1.2"/>
    </reaction>
</comment>
<dbReference type="InterPro" id="IPR004730">
    <property type="entry name" value="Transaldolase_1"/>
</dbReference>
<dbReference type="GO" id="GO:0005737">
    <property type="term" value="C:cytoplasm"/>
    <property type="evidence" value="ECO:0007669"/>
    <property type="project" value="UniProtKB-SubCell"/>
</dbReference>
<dbReference type="NCBIfam" id="NF009001">
    <property type="entry name" value="PRK12346.1"/>
    <property type="match status" value="1"/>
</dbReference>
<comment type="function">
    <text evidence="10">Catalyzes the rate-limiting step of the non-oxidative phase in the pentose phosphate pathway. Catalyzes the reversible conversion of sedheptulose-7-phosphate and D-glyceraldehyde 3-phosphate into erythrose-4-phosphate and beta-D-fructose 6-phosphate.</text>
</comment>
<protein>
    <recommendedName>
        <fullName evidence="5 10">Transaldolase</fullName>
        <ecNumber evidence="4 10">2.2.1.2</ecNumber>
    </recommendedName>
</protein>
<evidence type="ECO:0000256" key="1">
    <source>
        <dbReference type="ARBA" id="ARBA00004496"/>
    </source>
</evidence>
<dbReference type="GO" id="GO:0009052">
    <property type="term" value="P:pentose-phosphate shunt, non-oxidative branch"/>
    <property type="evidence" value="ECO:0007669"/>
    <property type="project" value="TreeGrafter"/>
</dbReference>
<comment type="similarity">
    <text evidence="3">Belongs to the transaldolase family. Type 1 subfamily.</text>
</comment>
<dbReference type="CDD" id="cd00957">
    <property type="entry name" value="Transaldolase_TalAB"/>
    <property type="match status" value="1"/>
</dbReference>
<evidence type="ECO:0000256" key="5">
    <source>
        <dbReference type="ARBA" id="ARBA00018292"/>
    </source>
</evidence>
<dbReference type="InterPro" id="IPR001585">
    <property type="entry name" value="TAL/FSA"/>
</dbReference>
<evidence type="ECO:0000256" key="2">
    <source>
        <dbReference type="ARBA" id="ARBA00004857"/>
    </source>
</evidence>
<sequence length="412" mass="45356">MTSFLPPLDICLSSVLSPRCRLARSNLTRDGIGRSGRRALLRAEGVGSERRVRAQAGSPAGTQRSFKAVAPGGGVMSVSPVKRQKMESALEQLKHHTTVVADTGDFNAIDEYKPLDATTNPSLILAAAQMPAYQKLVDDAVAYGKKLGGSEDEQIQNACDKLFVLFGAEILKRIPGRVSTEVDARLSFDKEGMIQRARRLIDLYKEAGIGKDRILIKLSSTWEGIQAGKVLEAEYGIHCNMTLLFSFAQAVACAEAGVTLISPFVGRILDWHVANGDKKTYEPSEDPGVKGVTKIYNYYKKFGYKTIVMGASFRNTGEIKALTGCDYLTISPKLLAELSKEHVKLTPTLSVKEAQACDLEKIHLDEKAFRWHHNEDQMAVEKLSDGIRKFAADAIKLERMLKERMFSAENGK</sequence>
<keyword evidence="12" id="KW-1185">Reference proteome</keyword>
<dbReference type="SUPFAM" id="SSF51569">
    <property type="entry name" value="Aldolase"/>
    <property type="match status" value="1"/>
</dbReference>
<dbReference type="PANTHER" id="PTHR10683">
    <property type="entry name" value="TRANSALDOLASE"/>
    <property type="match status" value="1"/>
</dbReference>
<evidence type="ECO:0000313" key="11">
    <source>
        <dbReference type="Ensembl" id="ENSCPIP00010004564.1"/>
    </source>
</evidence>
<reference evidence="11" key="2">
    <citation type="submission" date="2025-09" db="UniProtKB">
        <authorList>
            <consortium name="Ensembl"/>
        </authorList>
    </citation>
    <scope>IDENTIFICATION</scope>
</reference>
<organism evidence="11 12">
    <name type="scientific">Chrysolophus pictus</name>
    <name type="common">Golden pheasant</name>
    <name type="synonym">Phasianus pictus</name>
    <dbReference type="NCBI Taxonomy" id="9089"/>
    <lineage>
        <taxon>Eukaryota</taxon>
        <taxon>Metazoa</taxon>
        <taxon>Chordata</taxon>
        <taxon>Craniata</taxon>
        <taxon>Vertebrata</taxon>
        <taxon>Euteleostomi</taxon>
        <taxon>Archelosauria</taxon>
        <taxon>Archosauria</taxon>
        <taxon>Dinosauria</taxon>
        <taxon>Saurischia</taxon>
        <taxon>Theropoda</taxon>
        <taxon>Coelurosauria</taxon>
        <taxon>Aves</taxon>
        <taxon>Neognathae</taxon>
        <taxon>Galloanserae</taxon>
        <taxon>Galliformes</taxon>
        <taxon>Phasianidae</taxon>
        <taxon>Phasianinae</taxon>
        <taxon>Chrysolophus</taxon>
    </lineage>
</organism>
<dbReference type="InterPro" id="IPR018225">
    <property type="entry name" value="Transaldolase_AS"/>
</dbReference>
<dbReference type="PROSITE" id="PS00958">
    <property type="entry name" value="TRANSALDOLASE_2"/>
    <property type="match status" value="1"/>
</dbReference>
<dbReference type="Gene3D" id="3.20.20.70">
    <property type="entry name" value="Aldolase class I"/>
    <property type="match status" value="1"/>
</dbReference>
<dbReference type="Pfam" id="PF00923">
    <property type="entry name" value="TAL_FSA"/>
    <property type="match status" value="1"/>
</dbReference>
<comment type="pathway">
    <text evidence="2 10">Carbohydrate degradation; pentose phosphate pathway; D-glyceraldehyde 3-phosphate and beta-D-fructose 6-phosphate from D-ribose 5-phosphate and D-xylulose 5-phosphate (non-oxidative stage): step 2/3.</text>
</comment>
<dbReference type="InterPro" id="IPR013785">
    <property type="entry name" value="Aldolase_TIM"/>
</dbReference>
<dbReference type="GO" id="GO:0005975">
    <property type="term" value="P:carbohydrate metabolic process"/>
    <property type="evidence" value="ECO:0007669"/>
    <property type="project" value="InterPro"/>
</dbReference>
<dbReference type="GO" id="GO:0004801">
    <property type="term" value="F:transaldolase activity"/>
    <property type="evidence" value="ECO:0007669"/>
    <property type="project" value="UniProtKB-EC"/>
</dbReference>
<evidence type="ECO:0000256" key="3">
    <source>
        <dbReference type="ARBA" id="ARBA00008012"/>
    </source>
</evidence>
<dbReference type="EC" id="2.2.1.2" evidence="4 10"/>
<proteinExistence type="inferred from homology"/>
<reference evidence="11" key="1">
    <citation type="submission" date="2025-08" db="UniProtKB">
        <authorList>
            <consortium name="Ensembl"/>
        </authorList>
    </citation>
    <scope>IDENTIFICATION</scope>
</reference>
<evidence type="ECO:0000256" key="4">
    <source>
        <dbReference type="ARBA" id="ARBA00013151"/>
    </source>
</evidence>
<evidence type="ECO:0000256" key="10">
    <source>
        <dbReference type="RuleBase" id="RU000501"/>
    </source>
</evidence>
<keyword evidence="6" id="KW-0963">Cytoplasm</keyword>
<evidence type="ECO:0000256" key="6">
    <source>
        <dbReference type="ARBA" id="ARBA00022490"/>
    </source>
</evidence>
<dbReference type="Ensembl" id="ENSCPIT00010005392.1">
    <property type="protein sequence ID" value="ENSCPIP00010004564.1"/>
    <property type="gene ID" value="ENSCPIG00010003546.1"/>
</dbReference>
<dbReference type="AlphaFoldDB" id="A0A8C3L472"/>
<evidence type="ECO:0000256" key="9">
    <source>
        <dbReference type="ARBA" id="ARBA00023270"/>
    </source>
</evidence>
<dbReference type="NCBIfam" id="TIGR00874">
    <property type="entry name" value="talAB"/>
    <property type="match status" value="1"/>
</dbReference>
<dbReference type="FunFam" id="3.20.20.70:FF:000002">
    <property type="entry name" value="Transaldolase"/>
    <property type="match status" value="1"/>
</dbReference>
<keyword evidence="8 10" id="KW-0570">Pentose shunt</keyword>
<evidence type="ECO:0000313" key="12">
    <source>
        <dbReference type="Proteomes" id="UP000694543"/>
    </source>
</evidence>
<dbReference type="PROSITE" id="PS01054">
    <property type="entry name" value="TRANSALDOLASE_1"/>
    <property type="match status" value="1"/>
</dbReference>